<gene>
    <name evidence="1" type="ORF">F5876DRAFT_44626</name>
</gene>
<dbReference type="EMBL" id="MU795180">
    <property type="protein sequence ID" value="KAJ3809093.1"/>
    <property type="molecule type" value="Genomic_DNA"/>
</dbReference>
<name>A0ACC1TWU3_9AGAR</name>
<comment type="caution">
    <text evidence="1">The sequence shown here is derived from an EMBL/GenBank/DDBJ whole genome shotgun (WGS) entry which is preliminary data.</text>
</comment>
<evidence type="ECO:0000313" key="1">
    <source>
        <dbReference type="EMBL" id="KAJ3809093.1"/>
    </source>
</evidence>
<sequence length="215" mass="24425">MLPPYFTSLYRLFLPTSSASVLHQSSAVRNIRSLWRPVSVDAARVINNLQTNPSDLKQKSLQTWLKDWETQMDRTLSLLYASATSRGLPHQLSRNLSQLFHSEYERMSNRKYPIYHIRTPDTTPKALNKEEKARHVQYLEDRAWNALGFAVNMVEGRDKLCLGRVVVRGSCGRIKVPVVAIRIAIVVRKAPPLSSGVCHEFISGFFFSPASILTL</sequence>
<organism evidence="1 2">
    <name type="scientific">Lentinula aff. lateritia</name>
    <dbReference type="NCBI Taxonomy" id="2804960"/>
    <lineage>
        <taxon>Eukaryota</taxon>
        <taxon>Fungi</taxon>
        <taxon>Dikarya</taxon>
        <taxon>Basidiomycota</taxon>
        <taxon>Agaricomycotina</taxon>
        <taxon>Agaricomycetes</taxon>
        <taxon>Agaricomycetidae</taxon>
        <taxon>Agaricales</taxon>
        <taxon>Marasmiineae</taxon>
        <taxon>Omphalotaceae</taxon>
        <taxon>Lentinula</taxon>
    </lineage>
</organism>
<proteinExistence type="predicted"/>
<keyword evidence="2" id="KW-1185">Reference proteome</keyword>
<dbReference type="Proteomes" id="UP001163835">
    <property type="component" value="Unassembled WGS sequence"/>
</dbReference>
<evidence type="ECO:0000313" key="2">
    <source>
        <dbReference type="Proteomes" id="UP001163835"/>
    </source>
</evidence>
<accession>A0ACC1TWU3</accession>
<reference evidence="1" key="1">
    <citation type="submission" date="2022-09" db="EMBL/GenBank/DDBJ databases">
        <title>A Global Phylogenomic Analysis of the Shiitake Genus Lentinula.</title>
        <authorList>
            <consortium name="DOE Joint Genome Institute"/>
            <person name="Sierra-Patev S."/>
            <person name="Min B."/>
            <person name="Naranjo-Ortiz M."/>
            <person name="Looney B."/>
            <person name="Konkel Z."/>
            <person name="Slot J.C."/>
            <person name="Sakamoto Y."/>
            <person name="Steenwyk J.L."/>
            <person name="Rokas A."/>
            <person name="Carro J."/>
            <person name="Camarero S."/>
            <person name="Ferreira P."/>
            <person name="Molpeceres G."/>
            <person name="Ruiz-Duenas F.J."/>
            <person name="Serrano A."/>
            <person name="Henrissat B."/>
            <person name="Drula E."/>
            <person name="Hughes K.W."/>
            <person name="Mata J.L."/>
            <person name="Ishikawa N.K."/>
            <person name="Vargas-Isla R."/>
            <person name="Ushijima S."/>
            <person name="Smith C.A."/>
            <person name="Ahrendt S."/>
            <person name="Andreopoulos W."/>
            <person name="He G."/>
            <person name="Labutti K."/>
            <person name="Lipzen A."/>
            <person name="Ng V."/>
            <person name="Riley R."/>
            <person name="Sandor L."/>
            <person name="Barry K."/>
            <person name="Martinez A.T."/>
            <person name="Xiao Y."/>
            <person name="Gibbons J.G."/>
            <person name="Terashima K."/>
            <person name="Grigoriev I.V."/>
            <person name="Hibbett D.S."/>
        </authorList>
    </citation>
    <scope>NUCLEOTIDE SEQUENCE</scope>
    <source>
        <strain evidence="1">TMI1499</strain>
    </source>
</reference>
<protein>
    <submittedName>
        <fullName evidence="1">Uncharacterized protein</fullName>
    </submittedName>
</protein>